<dbReference type="Proteomes" id="UP000001529">
    <property type="component" value="Chromosome XI"/>
</dbReference>
<sequence>MEGAAGTPCIDGSEEVSEKEWEDDETGRHSSGTGTCFTTSSHTGGNGARADEALDGRVDMGCRELKRRPRLKRMKLQFYKTKMCPWMAQGRCLRGLSCQYAHSECELSPLPNLLKTRMCEMLTLTGSCPRLASECKFAHTAEELRSTEFFARSKMCPLFLSGRCTANEKCRYAHSAQELRKASVASALFLQKHPSRQLQTNTGVVGKGMGNLVCVTGTHDTMLVKKKEENVSESGVSVPPSSSTSARDFLSGDAHPKLTLRYSSGKQEIPPPRFSRRPYNGVPLQRRLMPSVFLCASSGGDSLRRLSCSELGGGSQSLPASPKECATQGTPGSMSGGGGQVHGVARFYPVPQPPPPELRVALFQTATGSGSSPSKKCDQKPQVNSGVHSQEDGARSHIGDRLPKYQDRRGRKGSVWSLSGRGTSCSSSRTSVSSLGLSKEGFRSQMETLAPHAEGHGYQRRTWDRQDGPSKISEVAMPVRSEGSFSETSADTAGSELQSDMTVDALGTKNGSAGSQAGSDERQEEQAPSPASSWATRLPASEGRNFESTDLLACASHTTGLKSEMPRSEGEALPGSTKSNQEQDSASSRQEDERAHQTALADGVTSQRQWRSFSARSRNRGASTPSSQLPWLAQEKSRRPHGLNSEGRAPVAPIRRPAQGEHTGPCRPTAGFPTHGTKRNSSSSRIAAGANAQNNVRQLHQRSVLSAFVRPVFSSLAELPARQGPAWNFVHTGGYAAASTPTTWPFSYEGIPSTQLYPCEQSVPSFPYVPDSRLASPDSCMSRTSFSPQSSGSTVATPHGMPSAPYPSAGGSLLMTCQNRVGNGEVAEQRLAQPSVQTESTLRPASRVILYGSPVDQAACYAGNCGVEAAFSAEIDRQRQLLFLPQSTLGQSMQPLHPEVLLPKLSAEVLKASEPDRYED</sequence>
<feature type="compositionally biased region" description="Polar residues" evidence="6">
    <location>
        <begin position="483"/>
        <end position="495"/>
    </location>
</feature>
<feature type="region of interest" description="Disordered" evidence="6">
    <location>
        <begin position="311"/>
        <end position="439"/>
    </location>
</feature>
<dbReference type="SMART" id="SM00356">
    <property type="entry name" value="ZnF_C3H1"/>
    <property type="match status" value="3"/>
</dbReference>
<dbReference type="OrthoDB" id="415459at2759"/>
<dbReference type="GeneID" id="7895551"/>
<dbReference type="InterPro" id="IPR000571">
    <property type="entry name" value="Znf_CCCH"/>
</dbReference>
<feature type="region of interest" description="Disordered" evidence="6">
    <location>
        <begin position="505"/>
        <end position="538"/>
    </location>
</feature>
<feature type="region of interest" description="Disordered" evidence="6">
    <location>
        <begin position="228"/>
        <end position="249"/>
    </location>
</feature>
<dbReference type="VEuPathDB" id="ToxoDB:TGME49_311100"/>
<evidence type="ECO:0000256" key="5">
    <source>
        <dbReference type="PROSITE-ProRule" id="PRU00723"/>
    </source>
</evidence>
<feature type="region of interest" description="Disordered" evidence="6">
    <location>
        <begin position="1"/>
        <end position="50"/>
    </location>
</feature>
<evidence type="ECO:0000256" key="2">
    <source>
        <dbReference type="ARBA" id="ARBA00022737"/>
    </source>
</evidence>
<evidence type="ECO:0000256" key="4">
    <source>
        <dbReference type="ARBA" id="ARBA00022833"/>
    </source>
</evidence>
<dbReference type="KEGG" id="tgo:TGME49_311100"/>
<feature type="domain" description="C3H1-type" evidence="7">
    <location>
        <begin position="78"/>
        <end position="105"/>
    </location>
</feature>
<feature type="compositionally biased region" description="Polar residues" evidence="6">
    <location>
        <begin position="509"/>
        <end position="518"/>
    </location>
</feature>
<feature type="zinc finger region" description="C3H1-type" evidence="5">
    <location>
        <begin position="113"/>
        <end position="142"/>
    </location>
</feature>
<dbReference type="GO" id="GO:0008270">
    <property type="term" value="F:zinc ion binding"/>
    <property type="evidence" value="ECO:0007669"/>
    <property type="project" value="UniProtKB-KW"/>
</dbReference>
<feature type="zinc finger region" description="C3H1-type" evidence="5">
    <location>
        <begin position="78"/>
        <end position="105"/>
    </location>
</feature>
<dbReference type="EMBL" id="CM002046">
    <property type="protein sequence ID" value="EPT26120.1"/>
    <property type="molecule type" value="Genomic_DNA"/>
</dbReference>
<feature type="compositionally biased region" description="Basic and acidic residues" evidence="6">
    <location>
        <begin position="389"/>
        <end position="408"/>
    </location>
</feature>
<dbReference type="InterPro" id="IPR045877">
    <property type="entry name" value="ZFP36-like"/>
</dbReference>
<protein>
    <submittedName>
        <fullName evidence="8">Zinc finger (CCCH type) motif-containing protein</fullName>
    </submittedName>
</protein>
<feature type="region of interest" description="Disordered" evidence="6">
    <location>
        <begin position="779"/>
        <end position="800"/>
    </location>
</feature>
<dbReference type="RefSeq" id="XP_002364354.1">
    <property type="nucleotide sequence ID" value="XM_002364313.1"/>
</dbReference>
<feature type="compositionally biased region" description="Basic and acidic residues" evidence="6">
    <location>
        <begin position="453"/>
        <end position="468"/>
    </location>
</feature>
<evidence type="ECO:0000313" key="9">
    <source>
        <dbReference type="Proteomes" id="UP000001529"/>
    </source>
</evidence>
<feature type="compositionally biased region" description="Polar residues" evidence="6">
    <location>
        <begin position="576"/>
        <end position="588"/>
    </location>
</feature>
<dbReference type="SUPFAM" id="SSF90229">
    <property type="entry name" value="CCCH zinc finger"/>
    <property type="match status" value="2"/>
</dbReference>
<evidence type="ECO:0000313" key="8">
    <source>
        <dbReference type="EMBL" id="EPT26120.1"/>
    </source>
</evidence>
<feature type="compositionally biased region" description="Low complexity" evidence="6">
    <location>
        <begin position="417"/>
        <end position="438"/>
    </location>
</feature>
<evidence type="ECO:0000256" key="3">
    <source>
        <dbReference type="ARBA" id="ARBA00022771"/>
    </source>
</evidence>
<feature type="compositionally biased region" description="Polar residues" evidence="6">
    <location>
        <begin position="604"/>
        <end position="629"/>
    </location>
</feature>
<feature type="compositionally biased region" description="Polar residues" evidence="6">
    <location>
        <begin position="364"/>
        <end position="374"/>
    </location>
</feature>
<name>A0A125YUW3_TOXGM</name>
<gene>
    <name evidence="8" type="ORF">TGME49_311100</name>
</gene>
<proteinExistence type="predicted"/>
<keyword evidence="2" id="KW-0677">Repeat</keyword>
<dbReference type="EMBL" id="KE138837">
    <property type="protein sequence ID" value="EPT26120.1"/>
    <property type="molecule type" value="Genomic_DNA"/>
</dbReference>
<keyword evidence="1 5" id="KW-0479">Metal-binding</keyword>
<feature type="region of interest" description="Disordered" evidence="6">
    <location>
        <begin position="558"/>
        <end position="684"/>
    </location>
</feature>
<dbReference type="PANTHER" id="PTHR12547">
    <property type="entry name" value="CCCH ZINC FINGER/TIS11-RELATED"/>
    <property type="match status" value="1"/>
</dbReference>
<reference evidence="8" key="1">
    <citation type="submission" date="2013-04" db="EMBL/GenBank/DDBJ databases">
        <authorList>
            <person name="Sibley D."/>
            <person name="Venepally P."/>
            <person name="Karamycheva S."/>
            <person name="Hadjithomas M."/>
            <person name="Khan A."/>
            <person name="Brunk B."/>
            <person name="Roos D."/>
            <person name="Caler E."/>
            <person name="Lorenzi H."/>
        </authorList>
    </citation>
    <scope>NUCLEOTIDE SEQUENCE [LARGE SCALE GENOMIC DNA]</scope>
    <source>
        <strain evidence="8">ME49</strain>
    </source>
</reference>
<keyword evidence="3 5" id="KW-0863">Zinc-finger</keyword>
<dbReference type="InterPro" id="IPR036855">
    <property type="entry name" value="Znf_CCCH_sf"/>
</dbReference>
<feature type="compositionally biased region" description="Low complexity" evidence="6">
    <location>
        <begin position="30"/>
        <end position="43"/>
    </location>
</feature>
<dbReference type="PROSITE" id="PS50103">
    <property type="entry name" value="ZF_C3H1"/>
    <property type="match status" value="3"/>
</dbReference>
<accession>A0A125YUW3</accession>
<feature type="compositionally biased region" description="Acidic residues" evidence="6">
    <location>
        <begin position="12"/>
        <end position="25"/>
    </location>
</feature>
<dbReference type="Gene3D" id="4.10.1000.10">
    <property type="entry name" value="Zinc finger, CCCH-type"/>
    <property type="match status" value="3"/>
</dbReference>
<feature type="compositionally biased region" description="Polar residues" evidence="6">
    <location>
        <begin position="779"/>
        <end position="796"/>
    </location>
</feature>
<keyword evidence="9" id="KW-1185">Reference proteome</keyword>
<evidence type="ECO:0000256" key="6">
    <source>
        <dbReference type="SAM" id="MobiDB-lite"/>
    </source>
</evidence>
<dbReference type="PANTHER" id="PTHR12547:SF18">
    <property type="entry name" value="PROTEIN TIS11"/>
    <property type="match status" value="1"/>
</dbReference>
<feature type="region of interest" description="Disordered" evidence="6">
    <location>
        <begin position="476"/>
        <end position="495"/>
    </location>
</feature>
<organism evidence="8 9">
    <name type="scientific">Toxoplasma gondii (strain ATCC 50611 / Me49)</name>
    <dbReference type="NCBI Taxonomy" id="508771"/>
    <lineage>
        <taxon>Eukaryota</taxon>
        <taxon>Sar</taxon>
        <taxon>Alveolata</taxon>
        <taxon>Apicomplexa</taxon>
        <taxon>Conoidasida</taxon>
        <taxon>Coccidia</taxon>
        <taxon>Eucoccidiorida</taxon>
        <taxon>Eimeriorina</taxon>
        <taxon>Sarcocystidae</taxon>
        <taxon>Toxoplasma</taxon>
    </lineage>
</organism>
<evidence type="ECO:0000256" key="1">
    <source>
        <dbReference type="ARBA" id="ARBA00022723"/>
    </source>
</evidence>
<feature type="region of interest" description="Disordered" evidence="6">
    <location>
        <begin position="451"/>
        <end position="470"/>
    </location>
</feature>
<evidence type="ECO:0000259" key="7">
    <source>
        <dbReference type="PROSITE" id="PS50103"/>
    </source>
</evidence>
<feature type="zinc finger region" description="C3H1-type" evidence="5">
    <location>
        <begin position="150"/>
        <end position="177"/>
    </location>
</feature>
<feature type="domain" description="C3H1-type" evidence="7">
    <location>
        <begin position="150"/>
        <end position="177"/>
    </location>
</feature>
<dbReference type="GO" id="GO:0003729">
    <property type="term" value="F:mRNA binding"/>
    <property type="evidence" value="ECO:0007669"/>
    <property type="project" value="InterPro"/>
</dbReference>
<feature type="compositionally biased region" description="Low complexity" evidence="6">
    <location>
        <begin position="232"/>
        <end position="245"/>
    </location>
</feature>
<dbReference type="AlphaFoldDB" id="A0A125YUW3"/>
<keyword evidence="4 5" id="KW-0862">Zinc</keyword>
<feature type="domain" description="C3H1-type" evidence="7">
    <location>
        <begin position="113"/>
        <end position="142"/>
    </location>
</feature>